<keyword evidence="9" id="KW-0406">Ion transport</keyword>
<feature type="transmembrane region" description="Helical" evidence="13">
    <location>
        <begin position="166"/>
        <end position="195"/>
    </location>
</feature>
<dbReference type="Proteomes" id="UP000177383">
    <property type="component" value="Unassembled WGS sequence"/>
</dbReference>
<keyword evidence="4" id="KW-0633">Potassium transport</keyword>
<evidence type="ECO:0000256" key="9">
    <source>
        <dbReference type="ARBA" id="ARBA00023065"/>
    </source>
</evidence>
<sequence length="210" mass="23787">MATQKIKNLKSLSIERLNAFSDGVFAIAITLLVLGITEPEITKNAHLNEELISHLFALSPKILSYIISFTVIGIFWVGHHILFRYIKKIDRNLIWLNIFLLMLISFIPFPAALLGEYGQTQSAIFIYGATLLIVGVLFESIWWYAAKNNFIDEALNREMIKKAGRLILIAPVSYFIALIISFFNPIISLGIYILVPVLYIIPSPIDDFLN</sequence>
<feature type="transmembrane region" description="Helical" evidence="13">
    <location>
        <begin position="62"/>
        <end position="82"/>
    </location>
</feature>
<keyword evidence="11" id="KW-0407">Ion channel</keyword>
<dbReference type="InterPro" id="IPR010617">
    <property type="entry name" value="TMEM175-like"/>
</dbReference>
<evidence type="ECO:0000256" key="7">
    <source>
        <dbReference type="ARBA" id="ARBA00022958"/>
    </source>
</evidence>
<evidence type="ECO:0008006" key="16">
    <source>
        <dbReference type="Google" id="ProtNLM"/>
    </source>
</evidence>
<keyword evidence="7" id="KW-0630">Potassium</keyword>
<evidence type="ECO:0000256" key="4">
    <source>
        <dbReference type="ARBA" id="ARBA00022538"/>
    </source>
</evidence>
<feature type="transmembrane region" description="Helical" evidence="13">
    <location>
        <begin position="94"/>
        <end position="112"/>
    </location>
</feature>
<evidence type="ECO:0000256" key="11">
    <source>
        <dbReference type="ARBA" id="ARBA00023303"/>
    </source>
</evidence>
<keyword evidence="10 13" id="KW-0472">Membrane</keyword>
<dbReference type="GO" id="GO:0016020">
    <property type="term" value="C:membrane"/>
    <property type="evidence" value="ECO:0007669"/>
    <property type="project" value="UniProtKB-SubCell"/>
</dbReference>
<evidence type="ECO:0000256" key="6">
    <source>
        <dbReference type="ARBA" id="ARBA00022826"/>
    </source>
</evidence>
<accession>A0A1F5ZKS4</accession>
<dbReference type="PANTHER" id="PTHR31462">
    <property type="entry name" value="ENDOSOMAL/LYSOSOMAL POTASSIUM CHANNEL TMEM175"/>
    <property type="match status" value="1"/>
</dbReference>
<dbReference type="Pfam" id="PF06736">
    <property type="entry name" value="TMEM175"/>
    <property type="match status" value="1"/>
</dbReference>
<protein>
    <recommendedName>
        <fullName evidence="16">DUF1211 domain-containing membrane protein</fullName>
    </recommendedName>
</protein>
<comment type="subcellular location">
    <subcellularLocation>
        <location evidence="1">Membrane</location>
        <topology evidence="1">Multi-pass membrane protein</topology>
    </subcellularLocation>
</comment>
<comment type="caution">
    <text evidence="14">The sequence shown here is derived from an EMBL/GenBank/DDBJ whole genome shotgun (WGS) entry which is preliminary data.</text>
</comment>
<evidence type="ECO:0000313" key="14">
    <source>
        <dbReference type="EMBL" id="OGG12925.1"/>
    </source>
</evidence>
<gene>
    <name evidence="14" type="ORF">A2773_01820</name>
</gene>
<evidence type="ECO:0000256" key="3">
    <source>
        <dbReference type="ARBA" id="ARBA00022448"/>
    </source>
</evidence>
<dbReference type="PANTHER" id="PTHR31462:SF5">
    <property type="entry name" value="ENDOSOMAL_LYSOSOMAL PROTON CHANNEL TMEM175"/>
    <property type="match status" value="1"/>
</dbReference>
<feature type="transmembrane region" description="Helical" evidence="13">
    <location>
        <begin position="124"/>
        <end position="145"/>
    </location>
</feature>
<dbReference type="GO" id="GO:0015252">
    <property type="term" value="F:proton channel activity"/>
    <property type="evidence" value="ECO:0007669"/>
    <property type="project" value="InterPro"/>
</dbReference>
<organism evidence="14 15">
    <name type="scientific">Candidatus Gottesmanbacteria bacterium RIFCSPHIGHO2_01_FULL_39_10</name>
    <dbReference type="NCBI Taxonomy" id="1798375"/>
    <lineage>
        <taxon>Bacteria</taxon>
        <taxon>Candidatus Gottesmaniibacteriota</taxon>
    </lineage>
</organism>
<dbReference type="AlphaFoldDB" id="A0A1F5ZKS4"/>
<reference evidence="14 15" key="1">
    <citation type="journal article" date="2016" name="Nat. Commun.">
        <title>Thousands of microbial genomes shed light on interconnected biogeochemical processes in an aquifer system.</title>
        <authorList>
            <person name="Anantharaman K."/>
            <person name="Brown C.T."/>
            <person name="Hug L.A."/>
            <person name="Sharon I."/>
            <person name="Castelle C.J."/>
            <person name="Probst A.J."/>
            <person name="Thomas B.C."/>
            <person name="Singh A."/>
            <person name="Wilkins M.J."/>
            <person name="Karaoz U."/>
            <person name="Brodie E.L."/>
            <person name="Williams K.H."/>
            <person name="Hubbard S.S."/>
            <person name="Banfield J.F."/>
        </authorList>
    </citation>
    <scope>NUCLEOTIDE SEQUENCE [LARGE SCALE GENOMIC DNA]</scope>
</reference>
<feature type="transmembrane region" description="Helical" evidence="13">
    <location>
        <begin position="20"/>
        <end position="37"/>
    </location>
</feature>
<dbReference type="GO" id="GO:0005267">
    <property type="term" value="F:potassium channel activity"/>
    <property type="evidence" value="ECO:0007669"/>
    <property type="project" value="UniProtKB-KW"/>
</dbReference>
<comment type="similarity">
    <text evidence="2">Belongs to the TMEM175 family.</text>
</comment>
<dbReference type="STRING" id="1798375.A2773_01820"/>
<evidence type="ECO:0000256" key="1">
    <source>
        <dbReference type="ARBA" id="ARBA00004141"/>
    </source>
</evidence>
<evidence type="ECO:0000256" key="2">
    <source>
        <dbReference type="ARBA" id="ARBA00006920"/>
    </source>
</evidence>
<proteinExistence type="inferred from homology"/>
<keyword evidence="5 13" id="KW-0812">Transmembrane</keyword>
<evidence type="ECO:0000313" key="15">
    <source>
        <dbReference type="Proteomes" id="UP000177383"/>
    </source>
</evidence>
<keyword evidence="6" id="KW-0631">Potassium channel</keyword>
<evidence type="ECO:0000256" key="5">
    <source>
        <dbReference type="ARBA" id="ARBA00022692"/>
    </source>
</evidence>
<evidence type="ECO:0000256" key="10">
    <source>
        <dbReference type="ARBA" id="ARBA00023136"/>
    </source>
</evidence>
<keyword evidence="3" id="KW-0813">Transport</keyword>
<evidence type="ECO:0000256" key="8">
    <source>
        <dbReference type="ARBA" id="ARBA00022989"/>
    </source>
</evidence>
<dbReference type="EMBL" id="MFJE01000068">
    <property type="protein sequence ID" value="OGG12925.1"/>
    <property type="molecule type" value="Genomic_DNA"/>
</dbReference>
<keyword evidence="8 13" id="KW-1133">Transmembrane helix</keyword>
<evidence type="ECO:0000256" key="13">
    <source>
        <dbReference type="SAM" id="Phobius"/>
    </source>
</evidence>
<evidence type="ECO:0000256" key="12">
    <source>
        <dbReference type="ARBA" id="ARBA00034430"/>
    </source>
</evidence>
<comment type="catalytic activity">
    <reaction evidence="12">
        <text>K(+)(in) = K(+)(out)</text>
        <dbReference type="Rhea" id="RHEA:29463"/>
        <dbReference type="ChEBI" id="CHEBI:29103"/>
    </reaction>
</comment>
<name>A0A1F5ZKS4_9BACT</name>